<dbReference type="Pfam" id="PF05347">
    <property type="entry name" value="Complex1_LYR"/>
    <property type="match status" value="1"/>
</dbReference>
<evidence type="ECO:0000259" key="1">
    <source>
        <dbReference type="Pfam" id="PF05347"/>
    </source>
</evidence>
<accession>A0AAE0KN00</accession>
<dbReference type="EMBL" id="LGRX02023202">
    <property type="protein sequence ID" value="KAK3254778.1"/>
    <property type="molecule type" value="Genomic_DNA"/>
</dbReference>
<proteinExistence type="predicted"/>
<evidence type="ECO:0000313" key="2">
    <source>
        <dbReference type="EMBL" id="KAK3254778.1"/>
    </source>
</evidence>
<protein>
    <recommendedName>
        <fullName evidence="1">Complex 1 LYR protein domain-containing protein</fullName>
    </recommendedName>
</protein>
<dbReference type="InterPro" id="IPR008011">
    <property type="entry name" value="Complex1_LYR_dom"/>
</dbReference>
<reference evidence="2 3" key="1">
    <citation type="journal article" date="2015" name="Genome Biol. Evol.">
        <title>Comparative Genomics of a Bacterivorous Green Alga Reveals Evolutionary Causalities and Consequences of Phago-Mixotrophic Mode of Nutrition.</title>
        <authorList>
            <person name="Burns J.A."/>
            <person name="Paasch A."/>
            <person name="Narechania A."/>
            <person name="Kim E."/>
        </authorList>
    </citation>
    <scope>NUCLEOTIDE SEQUENCE [LARGE SCALE GENOMIC DNA]</scope>
    <source>
        <strain evidence="2 3">PLY_AMNH</strain>
    </source>
</reference>
<feature type="domain" description="Complex 1 LYR protein" evidence="1">
    <location>
        <begin position="6"/>
        <end position="50"/>
    </location>
</feature>
<name>A0AAE0KN00_9CHLO</name>
<dbReference type="AlphaFoldDB" id="A0AAE0KN00"/>
<dbReference type="CDD" id="cd20251">
    <property type="entry name" value="Complex1_LYR_SF"/>
    <property type="match status" value="1"/>
</dbReference>
<sequence>MDKLPVARLYRDILKLAARFPSINRVQMIEEIKVEFHAGKTLTDPAEITRRRQLAVQSVKQLQDYTKLDSSSTDWDVYLRGNLQ</sequence>
<comment type="caution">
    <text evidence="2">The sequence shown here is derived from an EMBL/GenBank/DDBJ whole genome shotgun (WGS) entry which is preliminary data.</text>
</comment>
<evidence type="ECO:0000313" key="3">
    <source>
        <dbReference type="Proteomes" id="UP001190700"/>
    </source>
</evidence>
<gene>
    <name evidence="2" type="ORF">CYMTET_36019</name>
</gene>
<organism evidence="2 3">
    <name type="scientific">Cymbomonas tetramitiformis</name>
    <dbReference type="NCBI Taxonomy" id="36881"/>
    <lineage>
        <taxon>Eukaryota</taxon>
        <taxon>Viridiplantae</taxon>
        <taxon>Chlorophyta</taxon>
        <taxon>Pyramimonadophyceae</taxon>
        <taxon>Pyramimonadales</taxon>
        <taxon>Pyramimonadaceae</taxon>
        <taxon>Cymbomonas</taxon>
    </lineage>
</organism>
<dbReference type="Proteomes" id="UP001190700">
    <property type="component" value="Unassembled WGS sequence"/>
</dbReference>
<keyword evidence="3" id="KW-1185">Reference proteome</keyword>